<name>A0A378SW61_9MYCO</name>
<dbReference type="InterPro" id="IPR027417">
    <property type="entry name" value="P-loop_NTPase"/>
</dbReference>
<dbReference type="Pfam" id="PF00005">
    <property type="entry name" value="ABC_tran"/>
    <property type="match status" value="2"/>
</dbReference>
<dbReference type="InterPro" id="IPR003439">
    <property type="entry name" value="ABC_transporter-like_ATP-bd"/>
</dbReference>
<evidence type="ECO:0000256" key="4">
    <source>
        <dbReference type="ARBA" id="ARBA00022840"/>
    </source>
</evidence>
<evidence type="ECO:0000259" key="5">
    <source>
        <dbReference type="PROSITE" id="PS50893"/>
    </source>
</evidence>
<dbReference type="InterPro" id="IPR015856">
    <property type="entry name" value="ABC_transpr_CbiO/EcfA_su"/>
</dbReference>
<reference evidence="6 7" key="1">
    <citation type="submission" date="2018-06" db="EMBL/GenBank/DDBJ databases">
        <authorList>
            <consortium name="Pathogen Informatics"/>
            <person name="Doyle S."/>
        </authorList>
    </citation>
    <scope>NUCLEOTIDE SEQUENCE [LARGE SCALE GENOMIC DNA]</scope>
    <source>
        <strain evidence="6 7">NCTC10742</strain>
    </source>
</reference>
<evidence type="ECO:0000256" key="1">
    <source>
        <dbReference type="ARBA" id="ARBA00005417"/>
    </source>
</evidence>
<dbReference type="PROSITE" id="PS50893">
    <property type="entry name" value="ABC_TRANSPORTER_2"/>
    <property type="match status" value="2"/>
</dbReference>
<dbReference type="PANTHER" id="PTHR43553">
    <property type="entry name" value="HEAVY METAL TRANSPORTER"/>
    <property type="match status" value="1"/>
</dbReference>
<dbReference type="PANTHER" id="PTHR43553:SF24">
    <property type="entry name" value="ENERGY-COUPLING FACTOR TRANSPORTER ATP-BINDING PROTEIN ECFA1"/>
    <property type="match status" value="1"/>
</dbReference>
<dbReference type="Proteomes" id="UP000254291">
    <property type="component" value="Unassembled WGS sequence"/>
</dbReference>
<dbReference type="SUPFAM" id="SSF52540">
    <property type="entry name" value="P-loop containing nucleoside triphosphate hydrolases"/>
    <property type="match status" value="2"/>
</dbReference>
<dbReference type="PROSITE" id="PS00211">
    <property type="entry name" value="ABC_TRANSPORTER_1"/>
    <property type="match status" value="2"/>
</dbReference>
<dbReference type="EMBL" id="UGQM01000001">
    <property type="protein sequence ID" value="STZ46328.1"/>
    <property type="molecule type" value="Genomic_DNA"/>
</dbReference>
<keyword evidence="4" id="KW-0067">ATP-binding</keyword>
<proteinExistence type="inferred from homology"/>
<dbReference type="GO" id="GO:0043190">
    <property type="term" value="C:ATP-binding cassette (ABC) transporter complex"/>
    <property type="evidence" value="ECO:0007669"/>
    <property type="project" value="TreeGrafter"/>
</dbReference>
<comment type="similarity">
    <text evidence="1">Belongs to the ABC transporter superfamily.</text>
</comment>
<accession>A0A378SW61</accession>
<keyword evidence="2" id="KW-0813">Transport</keyword>
<dbReference type="InterPro" id="IPR003593">
    <property type="entry name" value="AAA+_ATPase"/>
</dbReference>
<dbReference type="GO" id="GO:0042626">
    <property type="term" value="F:ATPase-coupled transmembrane transporter activity"/>
    <property type="evidence" value="ECO:0007669"/>
    <property type="project" value="TreeGrafter"/>
</dbReference>
<keyword evidence="3" id="KW-0547">Nucleotide-binding</keyword>
<evidence type="ECO:0000313" key="6">
    <source>
        <dbReference type="EMBL" id="STZ46328.1"/>
    </source>
</evidence>
<feature type="domain" description="ABC transporter" evidence="5">
    <location>
        <begin position="14"/>
        <end position="250"/>
    </location>
</feature>
<dbReference type="SMART" id="SM00382">
    <property type="entry name" value="AAA"/>
    <property type="match status" value="2"/>
</dbReference>
<dbReference type="Gene3D" id="3.40.50.300">
    <property type="entry name" value="P-loop containing nucleotide triphosphate hydrolases"/>
    <property type="match status" value="2"/>
</dbReference>
<organism evidence="6 7">
    <name type="scientific">Mycolicibacterium gilvum</name>
    <dbReference type="NCBI Taxonomy" id="1804"/>
    <lineage>
        <taxon>Bacteria</taxon>
        <taxon>Bacillati</taxon>
        <taxon>Actinomycetota</taxon>
        <taxon>Actinomycetes</taxon>
        <taxon>Mycobacteriales</taxon>
        <taxon>Mycobacteriaceae</taxon>
        <taxon>Mycolicibacterium</taxon>
    </lineage>
</organism>
<gene>
    <name evidence="6" type="primary">ykoD_2</name>
    <name evidence="6" type="ORF">NCTC10742_05598</name>
</gene>
<dbReference type="EC" id="3.6.3.-" evidence="6"/>
<evidence type="ECO:0000256" key="3">
    <source>
        <dbReference type="ARBA" id="ARBA00022741"/>
    </source>
</evidence>
<dbReference type="GO" id="GO:0016887">
    <property type="term" value="F:ATP hydrolysis activity"/>
    <property type="evidence" value="ECO:0007669"/>
    <property type="project" value="InterPro"/>
</dbReference>
<protein>
    <submittedName>
        <fullName evidence="6">ABC transporter-like protein</fullName>
        <ecNumber evidence="6">3.6.3.-</ecNumber>
    </submittedName>
</protein>
<dbReference type="InterPro" id="IPR050095">
    <property type="entry name" value="ECF_ABC_transporter_ATP-bd"/>
</dbReference>
<keyword evidence="6" id="KW-0378">Hydrolase</keyword>
<dbReference type="AlphaFoldDB" id="A0A378SW61"/>
<feature type="domain" description="ABC transporter" evidence="5">
    <location>
        <begin position="272"/>
        <end position="488"/>
    </location>
</feature>
<dbReference type="InterPro" id="IPR017871">
    <property type="entry name" value="ABC_transporter-like_CS"/>
</dbReference>
<dbReference type="CDD" id="cd03225">
    <property type="entry name" value="ABC_cobalt_CbiO_domain1"/>
    <property type="match status" value="2"/>
</dbReference>
<dbReference type="RefSeq" id="WP_115328665.1">
    <property type="nucleotide sequence ID" value="NZ_JACKST010000008.1"/>
</dbReference>
<dbReference type="GO" id="GO:0005524">
    <property type="term" value="F:ATP binding"/>
    <property type="evidence" value="ECO:0007669"/>
    <property type="project" value="UniProtKB-KW"/>
</dbReference>
<evidence type="ECO:0000256" key="2">
    <source>
        <dbReference type="ARBA" id="ARBA00022448"/>
    </source>
</evidence>
<evidence type="ECO:0000313" key="7">
    <source>
        <dbReference type="Proteomes" id="UP000254291"/>
    </source>
</evidence>
<sequence length="492" mass="51788">MTADAATRRGGAEVAAQGWGWRHAGQNRWATKEIDLFIGSGERVLLLGPSGSGKSTLLQGLAGLLGGADEGHAAGRLLVDGAPPAQQRARIGMVLQDPDAQVILSQVGDDVAFGMENFGVSRSEIWPRVDEALAAVGLNMPLAQETSQLSGGQKQRLALAGVLAMRPGLILLDEPTANLDPAGVVEVRDAVTAAAESTGATVVVVEHRTKVWLPVIDRVVVLGADGAVIADGAPEQTIAGEREHLVRSGIWIPDSPAVTVRRAPTVAAETLLVAADLAVGYRDAPPVGTGVNAEIARGRITAVTGPNGSGKSTLALTLGGLLPPRGGTLQGTDAFAPSPKRPEPVRWRSRELLTRIASVFQDPEHQFLTGTVRDELALGPKALKSNPGDTSARIDDLLARLRLDHLADRSPYTLSGGEKRRLSVATVLMTRPAVIVADEPTFGQDRRTWEELIYLFAEIADAGTAVVAVTHDDEFVDALADERIELSAPVRP</sequence>